<sequence length="250" mass="27842">MKSFLISLIIPLNLCIFLVIVGAILTILRRRILAFLSITTGILWLLVWSLPITSLILGGYLENKYPYIPPPLQPTAEAIVVFGGNTANNRINWFDAYPTSKKHARIDTADDLYFMEKAPKIIVSGAALDGSTSEAKGMATQLIQRGVPKEVIRIENQSTTTRENGFYVDKILKQEGIKQILLVTSSLHMPRSMAVMHKLGYQPIAAANPPQIILPDTVNPFLPNARALEASRSIIKEYLGLLTYRLRGWI</sequence>
<gene>
    <name evidence="3" type="ORF">F9B74_01150</name>
</gene>
<protein>
    <submittedName>
        <fullName evidence="3">YdcF family protein</fullName>
    </submittedName>
</protein>
<evidence type="ECO:0000256" key="1">
    <source>
        <dbReference type="SAM" id="Phobius"/>
    </source>
</evidence>
<dbReference type="Proteomes" id="UP000477651">
    <property type="component" value="Unassembled WGS sequence"/>
</dbReference>
<dbReference type="CDD" id="cd06259">
    <property type="entry name" value="YdcF-like"/>
    <property type="match status" value="1"/>
</dbReference>
<feature type="transmembrane region" description="Helical" evidence="1">
    <location>
        <begin position="35"/>
        <end position="61"/>
    </location>
</feature>
<evidence type="ECO:0000313" key="4">
    <source>
        <dbReference type="Proteomes" id="UP000477651"/>
    </source>
</evidence>
<feature type="transmembrane region" description="Helical" evidence="1">
    <location>
        <begin position="6"/>
        <end position="28"/>
    </location>
</feature>
<dbReference type="GO" id="GO:0000270">
    <property type="term" value="P:peptidoglycan metabolic process"/>
    <property type="evidence" value="ECO:0007669"/>
    <property type="project" value="TreeGrafter"/>
</dbReference>
<proteinExistence type="predicted"/>
<dbReference type="Gene3D" id="3.40.50.620">
    <property type="entry name" value="HUPs"/>
    <property type="match status" value="1"/>
</dbReference>
<dbReference type="InterPro" id="IPR003848">
    <property type="entry name" value="DUF218"/>
</dbReference>
<name>A0A6L9Y4M8_9BURK</name>
<keyword evidence="1" id="KW-0812">Transmembrane</keyword>
<keyword evidence="1" id="KW-1133">Transmembrane helix</keyword>
<dbReference type="GO" id="GO:0005886">
    <property type="term" value="C:plasma membrane"/>
    <property type="evidence" value="ECO:0007669"/>
    <property type="project" value="TreeGrafter"/>
</dbReference>
<keyword evidence="4" id="KW-1185">Reference proteome</keyword>
<dbReference type="GO" id="GO:0043164">
    <property type="term" value="P:Gram-negative-bacterium-type cell wall biogenesis"/>
    <property type="evidence" value="ECO:0007669"/>
    <property type="project" value="TreeGrafter"/>
</dbReference>
<reference evidence="3 4" key="1">
    <citation type="submission" date="2020-02" db="EMBL/GenBank/DDBJ databases">
        <title>Pelistega sp. NLN82 were isolated from wild rodents of the Hainan Island.</title>
        <authorList>
            <person name="Niu N."/>
            <person name="Zhou J."/>
        </authorList>
    </citation>
    <scope>NUCLEOTIDE SEQUENCE [LARGE SCALE GENOMIC DNA]</scope>
    <source>
        <strain evidence="3 4">NLN82</strain>
    </source>
</reference>
<dbReference type="PANTHER" id="PTHR30336">
    <property type="entry name" value="INNER MEMBRANE PROTEIN, PROBABLE PERMEASE"/>
    <property type="match status" value="1"/>
</dbReference>
<dbReference type="RefSeq" id="WP_159990285.1">
    <property type="nucleotide sequence ID" value="NZ_CP047165.1"/>
</dbReference>
<feature type="domain" description="DUF218" evidence="2">
    <location>
        <begin position="77"/>
        <end position="240"/>
    </location>
</feature>
<dbReference type="PANTHER" id="PTHR30336:SF4">
    <property type="entry name" value="ENVELOPE BIOGENESIS FACTOR ELYC"/>
    <property type="match status" value="1"/>
</dbReference>
<accession>A0A6L9Y4M8</accession>
<dbReference type="InterPro" id="IPR014729">
    <property type="entry name" value="Rossmann-like_a/b/a_fold"/>
</dbReference>
<evidence type="ECO:0000259" key="2">
    <source>
        <dbReference type="Pfam" id="PF02698"/>
    </source>
</evidence>
<dbReference type="Pfam" id="PF02698">
    <property type="entry name" value="DUF218"/>
    <property type="match status" value="1"/>
</dbReference>
<dbReference type="EMBL" id="JAAGYR010000002">
    <property type="protein sequence ID" value="NEN74937.1"/>
    <property type="molecule type" value="Genomic_DNA"/>
</dbReference>
<organism evidence="3 4">
    <name type="scientific">Pelistega ratti</name>
    <dbReference type="NCBI Taxonomy" id="2652177"/>
    <lineage>
        <taxon>Bacteria</taxon>
        <taxon>Pseudomonadati</taxon>
        <taxon>Pseudomonadota</taxon>
        <taxon>Betaproteobacteria</taxon>
        <taxon>Burkholderiales</taxon>
        <taxon>Alcaligenaceae</taxon>
        <taxon>Pelistega</taxon>
    </lineage>
</organism>
<dbReference type="InterPro" id="IPR051599">
    <property type="entry name" value="Cell_Envelope_Assoc"/>
</dbReference>
<evidence type="ECO:0000313" key="3">
    <source>
        <dbReference type="EMBL" id="NEN74937.1"/>
    </source>
</evidence>
<keyword evidence="1" id="KW-0472">Membrane</keyword>
<comment type="caution">
    <text evidence="3">The sequence shown here is derived from an EMBL/GenBank/DDBJ whole genome shotgun (WGS) entry which is preliminary data.</text>
</comment>
<dbReference type="AlphaFoldDB" id="A0A6L9Y4M8"/>